<sequence length="122" mass="13060">MTENVNTDAAVDGSHGKVGIGIIIRNNIGDILASSSRPLNVMMAADMTEALTIFGGLIFAMEAGLLPSAVESDAQCSLLGWLNKTIHCMAKFGVSLDGPLYWLEEALRWVSPIIMGDRPEIL</sequence>
<protein>
    <recommendedName>
        <fullName evidence="1">RNase H type-1 domain-containing protein</fullName>
    </recommendedName>
</protein>
<dbReference type="InterPro" id="IPR052929">
    <property type="entry name" value="RNase_H-like_EbsB-rel"/>
</dbReference>
<dbReference type="InterPro" id="IPR002156">
    <property type="entry name" value="RNaseH_domain"/>
</dbReference>
<comment type="caution">
    <text evidence="2">The sequence shown here is derived from an EMBL/GenBank/DDBJ whole genome shotgun (WGS) entry which is preliminary data.</text>
</comment>
<gene>
    <name evidence="2" type="ORF">Ddye_015050</name>
</gene>
<dbReference type="Proteomes" id="UP001280121">
    <property type="component" value="Unassembled WGS sequence"/>
</dbReference>
<dbReference type="Gene3D" id="3.30.420.10">
    <property type="entry name" value="Ribonuclease H-like superfamily/Ribonuclease H"/>
    <property type="match status" value="1"/>
</dbReference>
<dbReference type="PANTHER" id="PTHR47074:SF11">
    <property type="entry name" value="REVERSE TRANSCRIPTASE-LIKE PROTEIN"/>
    <property type="match status" value="1"/>
</dbReference>
<dbReference type="Pfam" id="PF13456">
    <property type="entry name" value="RVT_3"/>
    <property type="match status" value="1"/>
</dbReference>
<keyword evidence="3" id="KW-1185">Reference proteome</keyword>
<dbReference type="PANTHER" id="PTHR47074">
    <property type="entry name" value="BNAC02G40300D PROTEIN"/>
    <property type="match status" value="1"/>
</dbReference>
<name>A0AAD9U457_9ROSI</name>
<dbReference type="AlphaFoldDB" id="A0AAD9U457"/>
<feature type="domain" description="RNase H type-1" evidence="1">
    <location>
        <begin position="6"/>
        <end position="75"/>
    </location>
</feature>
<dbReference type="InterPro" id="IPR036397">
    <property type="entry name" value="RNaseH_sf"/>
</dbReference>
<dbReference type="GO" id="GO:0003676">
    <property type="term" value="F:nucleic acid binding"/>
    <property type="evidence" value="ECO:0007669"/>
    <property type="project" value="InterPro"/>
</dbReference>
<organism evidence="2 3">
    <name type="scientific">Dipteronia dyeriana</name>
    <dbReference type="NCBI Taxonomy" id="168575"/>
    <lineage>
        <taxon>Eukaryota</taxon>
        <taxon>Viridiplantae</taxon>
        <taxon>Streptophyta</taxon>
        <taxon>Embryophyta</taxon>
        <taxon>Tracheophyta</taxon>
        <taxon>Spermatophyta</taxon>
        <taxon>Magnoliopsida</taxon>
        <taxon>eudicotyledons</taxon>
        <taxon>Gunneridae</taxon>
        <taxon>Pentapetalae</taxon>
        <taxon>rosids</taxon>
        <taxon>malvids</taxon>
        <taxon>Sapindales</taxon>
        <taxon>Sapindaceae</taxon>
        <taxon>Hippocastanoideae</taxon>
        <taxon>Acereae</taxon>
        <taxon>Dipteronia</taxon>
    </lineage>
</organism>
<evidence type="ECO:0000313" key="3">
    <source>
        <dbReference type="Proteomes" id="UP001280121"/>
    </source>
</evidence>
<accession>A0AAD9U457</accession>
<evidence type="ECO:0000313" key="2">
    <source>
        <dbReference type="EMBL" id="KAK2647561.1"/>
    </source>
</evidence>
<dbReference type="EMBL" id="JANJYI010000005">
    <property type="protein sequence ID" value="KAK2647561.1"/>
    <property type="molecule type" value="Genomic_DNA"/>
</dbReference>
<evidence type="ECO:0000259" key="1">
    <source>
        <dbReference type="Pfam" id="PF13456"/>
    </source>
</evidence>
<proteinExistence type="predicted"/>
<reference evidence="2" key="1">
    <citation type="journal article" date="2023" name="Plant J.">
        <title>Genome sequences and population genomics provide insights into the demographic history, inbreeding, and mutation load of two 'living fossil' tree species of Dipteronia.</title>
        <authorList>
            <person name="Feng Y."/>
            <person name="Comes H.P."/>
            <person name="Chen J."/>
            <person name="Zhu S."/>
            <person name="Lu R."/>
            <person name="Zhang X."/>
            <person name="Li P."/>
            <person name="Qiu J."/>
            <person name="Olsen K.M."/>
            <person name="Qiu Y."/>
        </authorList>
    </citation>
    <scope>NUCLEOTIDE SEQUENCE</scope>
    <source>
        <strain evidence="2">KIB01</strain>
    </source>
</reference>
<dbReference type="GO" id="GO:0004523">
    <property type="term" value="F:RNA-DNA hybrid ribonuclease activity"/>
    <property type="evidence" value="ECO:0007669"/>
    <property type="project" value="InterPro"/>
</dbReference>